<gene>
    <name evidence="2" type="ORF">Nepgr_018912</name>
</gene>
<comment type="caution">
    <text evidence="2">The sequence shown here is derived from an EMBL/GenBank/DDBJ whole genome shotgun (WGS) entry which is preliminary data.</text>
</comment>
<accession>A0AAD3XUS9</accession>
<feature type="compositionally biased region" description="Polar residues" evidence="1">
    <location>
        <begin position="132"/>
        <end position="148"/>
    </location>
</feature>
<dbReference type="AlphaFoldDB" id="A0AAD3XUS9"/>
<protein>
    <submittedName>
        <fullName evidence="2">Uncharacterized protein</fullName>
    </submittedName>
</protein>
<evidence type="ECO:0000313" key="2">
    <source>
        <dbReference type="EMBL" id="GMH17071.1"/>
    </source>
</evidence>
<sequence length="169" mass="18604">MGKRSKELLQLEHMDPSLSRESTETPTAQLPQSQVLGKVKDFLGVISEANKNLQLSAKDKPEDYDIEVLTGNESHLIEMDLMLGIADLHTPEAVAAADAAIAGHQSVLDLPADSSSSESKGIGEDDEDDAEQTCSPVRHQNSDWQQGDTVREKFRSHQNKKRQKIVELS</sequence>
<dbReference type="EMBL" id="BSYO01000017">
    <property type="protein sequence ID" value="GMH17071.1"/>
    <property type="molecule type" value="Genomic_DNA"/>
</dbReference>
<name>A0AAD3XUS9_NEPGR</name>
<evidence type="ECO:0000313" key="3">
    <source>
        <dbReference type="Proteomes" id="UP001279734"/>
    </source>
</evidence>
<organism evidence="2 3">
    <name type="scientific">Nepenthes gracilis</name>
    <name type="common">Slender pitcher plant</name>
    <dbReference type="NCBI Taxonomy" id="150966"/>
    <lineage>
        <taxon>Eukaryota</taxon>
        <taxon>Viridiplantae</taxon>
        <taxon>Streptophyta</taxon>
        <taxon>Embryophyta</taxon>
        <taxon>Tracheophyta</taxon>
        <taxon>Spermatophyta</taxon>
        <taxon>Magnoliopsida</taxon>
        <taxon>eudicotyledons</taxon>
        <taxon>Gunneridae</taxon>
        <taxon>Pentapetalae</taxon>
        <taxon>Caryophyllales</taxon>
        <taxon>Nepenthaceae</taxon>
        <taxon>Nepenthes</taxon>
    </lineage>
</organism>
<dbReference type="PANTHER" id="PTHR28674:SF1">
    <property type="entry name" value="NOP PROTEIN CHAPERONE 1"/>
    <property type="match status" value="1"/>
</dbReference>
<dbReference type="Pfam" id="PF15370">
    <property type="entry name" value="NOPCHAP1"/>
    <property type="match status" value="1"/>
</dbReference>
<dbReference type="GO" id="GO:0000492">
    <property type="term" value="P:box C/D snoRNP assembly"/>
    <property type="evidence" value="ECO:0007669"/>
    <property type="project" value="InterPro"/>
</dbReference>
<keyword evidence="3" id="KW-1185">Reference proteome</keyword>
<feature type="region of interest" description="Disordered" evidence="1">
    <location>
        <begin position="1"/>
        <end position="29"/>
    </location>
</feature>
<dbReference type="GO" id="GO:0062064">
    <property type="term" value="F:box C/D methylation guide snoRNP complex binding"/>
    <property type="evidence" value="ECO:0007669"/>
    <property type="project" value="TreeGrafter"/>
</dbReference>
<reference evidence="2" key="1">
    <citation type="submission" date="2023-05" db="EMBL/GenBank/DDBJ databases">
        <title>Nepenthes gracilis genome sequencing.</title>
        <authorList>
            <person name="Fukushima K."/>
        </authorList>
    </citation>
    <scope>NUCLEOTIDE SEQUENCE</scope>
    <source>
        <strain evidence="2">SING2019-196</strain>
    </source>
</reference>
<dbReference type="Proteomes" id="UP001279734">
    <property type="component" value="Unassembled WGS sequence"/>
</dbReference>
<feature type="region of interest" description="Disordered" evidence="1">
    <location>
        <begin position="108"/>
        <end position="169"/>
    </location>
</feature>
<evidence type="ECO:0000256" key="1">
    <source>
        <dbReference type="SAM" id="MobiDB-lite"/>
    </source>
</evidence>
<feature type="compositionally biased region" description="Basic and acidic residues" evidence="1">
    <location>
        <begin position="1"/>
        <end position="15"/>
    </location>
</feature>
<proteinExistence type="predicted"/>
<dbReference type="PANTHER" id="PTHR28674">
    <property type="entry name" value="SIMILAR TO DNA SEGMENT, CHR 10, WAYNE STATE UNIVERSITY 102,-EXPRESSED"/>
    <property type="match status" value="1"/>
</dbReference>
<dbReference type="InterPro" id="IPR027921">
    <property type="entry name" value="NOPCHAP1"/>
</dbReference>